<evidence type="ECO:0000313" key="3">
    <source>
        <dbReference type="Proteomes" id="UP000094068"/>
    </source>
</evidence>
<evidence type="ECO:0000259" key="1">
    <source>
        <dbReference type="Pfam" id="PF01935"/>
    </source>
</evidence>
<dbReference type="PANTHER" id="PTHR42957:SF1">
    <property type="entry name" value="HELICASE MJ1565-RELATED"/>
    <property type="match status" value="1"/>
</dbReference>
<dbReference type="AlphaFoldDB" id="A0A1E5GA44"/>
<gene>
    <name evidence="2" type="ORF">BCR21_14665</name>
</gene>
<accession>A0A1E5GA44</accession>
<dbReference type="SUPFAM" id="SSF52540">
    <property type="entry name" value="P-loop containing nucleoside triphosphate hydrolases"/>
    <property type="match status" value="1"/>
</dbReference>
<dbReference type="InterPro" id="IPR002789">
    <property type="entry name" value="HerA_central"/>
</dbReference>
<proteinExistence type="predicted"/>
<evidence type="ECO:0000313" key="2">
    <source>
        <dbReference type="EMBL" id="OEG09586.1"/>
    </source>
</evidence>
<reference evidence="3" key="1">
    <citation type="submission" date="2016-09" db="EMBL/GenBank/DDBJ databases">
        <authorList>
            <person name="Gulvik C.A."/>
        </authorList>
    </citation>
    <scope>NUCLEOTIDE SEQUENCE [LARGE SCALE GENOMIC DNA]</scope>
    <source>
        <strain evidence="3">DSM 23328</strain>
    </source>
</reference>
<dbReference type="Gene3D" id="3.40.50.300">
    <property type="entry name" value="P-loop containing nucleotide triphosphate hydrolases"/>
    <property type="match status" value="2"/>
</dbReference>
<dbReference type="RefSeq" id="WP_069647264.1">
    <property type="nucleotide sequence ID" value="NZ_MIJZ01000016.1"/>
</dbReference>
<feature type="domain" description="Helicase HerA central" evidence="1">
    <location>
        <begin position="128"/>
        <end position="294"/>
    </location>
</feature>
<dbReference type="PANTHER" id="PTHR42957">
    <property type="entry name" value="HELICASE MJ1565-RELATED"/>
    <property type="match status" value="1"/>
</dbReference>
<dbReference type="InterPro" id="IPR008571">
    <property type="entry name" value="HerA-like"/>
</dbReference>
<comment type="caution">
    <text evidence="2">The sequence shown here is derived from an EMBL/GenBank/DDBJ whole genome shotgun (WGS) entry which is preliminary data.</text>
</comment>
<dbReference type="EMBL" id="MIJZ01000016">
    <property type="protein sequence ID" value="OEG09586.1"/>
    <property type="molecule type" value="Genomic_DNA"/>
</dbReference>
<name>A0A1E5GA44_9ENTE</name>
<dbReference type="InterPro" id="IPR027417">
    <property type="entry name" value="P-loop_NTPase"/>
</dbReference>
<protein>
    <recommendedName>
        <fullName evidence="1">Helicase HerA central domain-containing protein</fullName>
    </recommendedName>
</protein>
<dbReference type="STRING" id="903984.BCR21_14665"/>
<dbReference type="Proteomes" id="UP000094068">
    <property type="component" value="Unassembled WGS sequence"/>
</dbReference>
<organism evidence="2 3">
    <name type="scientific">Enterococcus ureasiticus</name>
    <dbReference type="NCBI Taxonomy" id="903984"/>
    <lineage>
        <taxon>Bacteria</taxon>
        <taxon>Bacillati</taxon>
        <taxon>Bacillota</taxon>
        <taxon>Bacilli</taxon>
        <taxon>Lactobacillales</taxon>
        <taxon>Enterococcaceae</taxon>
        <taxon>Enterococcus</taxon>
    </lineage>
</organism>
<dbReference type="Pfam" id="PF01935">
    <property type="entry name" value="DUF87"/>
    <property type="match status" value="1"/>
</dbReference>
<sequence>MNNVIGTVILVNPYKVQIEILNQEDISYNEDGYSYFYDGVNSYITIRGVNEIKQVYHITNMFEKDIPVGFSDDSLTQNKYIFEAEPLGEIQNTTFSFGINSYPLLGDLVSLTSEAELKFIIENKDLAITIGKMVQKNLFPKISVDTLFSNHCCVLGNTGSGKSTTIKTILRSILEKTKIDIFDPKKVNSIVFDIHNEYFSDNEIDVHHLDILNDISINLEKLTKEDWINLVDPSNQVQLPVLLKALKLAALMNEESEFNWIKAYAALEMYNNVQVDANAKKTKVQSLLRSLNDPKLNEATLMFNQFGAVLDNHLEDFQNIIKMYVETHSRTSYENVKLSIDIYLSEARYSVSKLEDLEIALELVFLLEEMKGNSQIRSYCSTLVTRIETLKYNYSENIFSNESNKVEKFNSIFKNDYAVTILNVSQFDNIDLKFISSYLLTYIMDLQKKLEIDRRGIYNVIMDEAHRYMNDSSNNGLPTIYERVAKEGRKYGVFFFIASQRPSELSGTVLSQCNNYFIHRIRNNIDLEFIRKSIPFITDNSVKRVSYLPTGVALCLGDSFSIPFELKIMIKEEEPATKVIAPSIQWISNKQNKNEISP</sequence>
<keyword evidence="3" id="KW-1185">Reference proteome</keyword>